<dbReference type="Pfam" id="PF24758">
    <property type="entry name" value="LRR_At5g56370"/>
    <property type="match status" value="1"/>
</dbReference>
<reference evidence="3" key="2">
    <citation type="journal article" date="2017" name="Nat. Plants">
        <title>The Aegilops tauschii genome reveals multiple impacts of transposons.</title>
        <authorList>
            <person name="Zhao G."/>
            <person name="Zou C."/>
            <person name="Li K."/>
            <person name="Wang K."/>
            <person name="Li T."/>
            <person name="Gao L."/>
            <person name="Zhang X."/>
            <person name="Wang H."/>
            <person name="Yang Z."/>
            <person name="Liu X."/>
            <person name="Jiang W."/>
            <person name="Mao L."/>
            <person name="Kong X."/>
            <person name="Jiao Y."/>
            <person name="Jia J."/>
        </authorList>
    </citation>
    <scope>NUCLEOTIDE SEQUENCE [LARGE SCALE GENOMIC DNA]</scope>
    <source>
        <strain evidence="3">cv. AL8/78</strain>
    </source>
</reference>
<dbReference type="Gramene" id="AET5Gv20196500.6">
    <property type="protein sequence ID" value="AET5Gv20196500.6"/>
    <property type="gene ID" value="AET5Gv20196500"/>
</dbReference>
<name>A0A453JUQ0_AEGTS</name>
<dbReference type="InterPro" id="IPR055302">
    <property type="entry name" value="F-box_dom-containing"/>
</dbReference>
<dbReference type="InterPro" id="IPR055411">
    <property type="entry name" value="LRR_FXL15/At3g58940/PEG3-like"/>
</dbReference>
<dbReference type="EnsemblPlants" id="AET5Gv20196500.6">
    <property type="protein sequence ID" value="AET5Gv20196500.6"/>
    <property type="gene ID" value="AET5Gv20196500"/>
</dbReference>
<dbReference type="Gene3D" id="3.80.10.10">
    <property type="entry name" value="Ribonuclease Inhibitor"/>
    <property type="match status" value="1"/>
</dbReference>
<dbReference type="InterPro" id="IPR032675">
    <property type="entry name" value="LRR_dom_sf"/>
</dbReference>
<feature type="domain" description="F-box/LRR-repeat protein 15/At3g58940/PEG3-like LRR" evidence="1">
    <location>
        <begin position="15"/>
        <end position="248"/>
    </location>
</feature>
<organism evidence="2 3">
    <name type="scientific">Aegilops tauschii subsp. strangulata</name>
    <name type="common">Goatgrass</name>
    <dbReference type="NCBI Taxonomy" id="200361"/>
    <lineage>
        <taxon>Eukaryota</taxon>
        <taxon>Viridiplantae</taxon>
        <taxon>Streptophyta</taxon>
        <taxon>Embryophyta</taxon>
        <taxon>Tracheophyta</taxon>
        <taxon>Spermatophyta</taxon>
        <taxon>Magnoliopsida</taxon>
        <taxon>Liliopsida</taxon>
        <taxon>Poales</taxon>
        <taxon>Poaceae</taxon>
        <taxon>BOP clade</taxon>
        <taxon>Pooideae</taxon>
        <taxon>Triticodae</taxon>
        <taxon>Triticeae</taxon>
        <taxon>Triticinae</taxon>
        <taxon>Aegilops</taxon>
    </lineage>
</organism>
<accession>A0A453JUQ0</accession>
<evidence type="ECO:0000313" key="3">
    <source>
        <dbReference type="Proteomes" id="UP000015105"/>
    </source>
</evidence>
<protein>
    <recommendedName>
        <fullName evidence="1">F-box/LRR-repeat protein 15/At3g58940/PEG3-like LRR domain-containing protein</fullName>
    </recommendedName>
</protein>
<evidence type="ECO:0000313" key="2">
    <source>
        <dbReference type="EnsemblPlants" id="AET5Gv20196500.6"/>
    </source>
</evidence>
<evidence type="ECO:0000259" key="1">
    <source>
        <dbReference type="Pfam" id="PF24758"/>
    </source>
</evidence>
<reference evidence="2" key="4">
    <citation type="submission" date="2019-03" db="UniProtKB">
        <authorList>
            <consortium name="EnsemblPlants"/>
        </authorList>
    </citation>
    <scope>IDENTIFICATION</scope>
</reference>
<dbReference type="AlphaFoldDB" id="A0A453JUQ0"/>
<proteinExistence type="predicted"/>
<reference evidence="2" key="5">
    <citation type="journal article" date="2021" name="G3 (Bethesda)">
        <title>Aegilops tauschii genome assembly Aet v5.0 features greater sequence contiguity and improved annotation.</title>
        <authorList>
            <person name="Wang L."/>
            <person name="Zhu T."/>
            <person name="Rodriguez J.C."/>
            <person name="Deal K.R."/>
            <person name="Dubcovsky J."/>
            <person name="McGuire P.E."/>
            <person name="Lux T."/>
            <person name="Spannagl M."/>
            <person name="Mayer K.F.X."/>
            <person name="Baldrich P."/>
            <person name="Meyers B.C."/>
            <person name="Huo N."/>
            <person name="Gu Y.Q."/>
            <person name="Zhou H."/>
            <person name="Devos K.M."/>
            <person name="Bennetzen J.L."/>
            <person name="Unver T."/>
            <person name="Budak H."/>
            <person name="Gulick P.J."/>
            <person name="Galiba G."/>
            <person name="Kalapos B."/>
            <person name="Nelson D.R."/>
            <person name="Li P."/>
            <person name="You F.M."/>
            <person name="Luo M.C."/>
            <person name="Dvorak J."/>
        </authorList>
    </citation>
    <scope>NUCLEOTIDE SEQUENCE [LARGE SCALE GENOMIC DNA]</scope>
    <source>
        <strain evidence="2">cv. AL8/78</strain>
    </source>
</reference>
<dbReference type="PANTHER" id="PTHR32141:SF47">
    <property type="entry name" value="F-BOX DOMAIN-CONTAINING PROTEIN"/>
    <property type="match status" value="1"/>
</dbReference>
<dbReference type="PANTHER" id="PTHR32141">
    <property type="match status" value="1"/>
</dbReference>
<dbReference type="Proteomes" id="UP000015105">
    <property type="component" value="Chromosome 5D"/>
</dbReference>
<keyword evidence="3" id="KW-1185">Reference proteome</keyword>
<sequence length="272" mass="30342">FCVPSCFLGDRASTVDKWLRTPALDNLQELEFWFKPYYRPQPLQHPPPSSMFRFSATLCVATIGNCNLPDSTVQGLHFPLLKQLGLELVSISECSLHSLIASCPAVECLLISHGFGFCCLRINSLTLRSFAVKNYRKGNDQLKELVVENAPCLQSLLHLDFDYGLHISVVSAPKLETLGCLSDGFYISKPDDLSRFVFGSTVIQGLRVDRLTTVVHAVKNLAVNMKILSLDTIIELMRCFPCLEKIYIESQRRKKMCAVANTGILPNVLTSV</sequence>
<reference evidence="3" key="1">
    <citation type="journal article" date="2014" name="Science">
        <title>Ancient hybridizations among the ancestral genomes of bread wheat.</title>
        <authorList>
            <consortium name="International Wheat Genome Sequencing Consortium,"/>
            <person name="Marcussen T."/>
            <person name="Sandve S.R."/>
            <person name="Heier L."/>
            <person name="Spannagl M."/>
            <person name="Pfeifer M."/>
            <person name="Jakobsen K.S."/>
            <person name="Wulff B.B."/>
            <person name="Steuernagel B."/>
            <person name="Mayer K.F."/>
            <person name="Olsen O.A."/>
        </authorList>
    </citation>
    <scope>NUCLEOTIDE SEQUENCE [LARGE SCALE GENOMIC DNA]</scope>
    <source>
        <strain evidence="3">cv. AL8/78</strain>
    </source>
</reference>
<reference evidence="2" key="3">
    <citation type="journal article" date="2017" name="Nature">
        <title>Genome sequence of the progenitor of the wheat D genome Aegilops tauschii.</title>
        <authorList>
            <person name="Luo M.C."/>
            <person name="Gu Y.Q."/>
            <person name="Puiu D."/>
            <person name="Wang H."/>
            <person name="Twardziok S.O."/>
            <person name="Deal K.R."/>
            <person name="Huo N."/>
            <person name="Zhu T."/>
            <person name="Wang L."/>
            <person name="Wang Y."/>
            <person name="McGuire P.E."/>
            <person name="Liu S."/>
            <person name="Long H."/>
            <person name="Ramasamy R.K."/>
            <person name="Rodriguez J.C."/>
            <person name="Van S.L."/>
            <person name="Yuan L."/>
            <person name="Wang Z."/>
            <person name="Xia Z."/>
            <person name="Xiao L."/>
            <person name="Anderson O.D."/>
            <person name="Ouyang S."/>
            <person name="Liang Y."/>
            <person name="Zimin A.V."/>
            <person name="Pertea G."/>
            <person name="Qi P."/>
            <person name="Bennetzen J.L."/>
            <person name="Dai X."/>
            <person name="Dawson M.W."/>
            <person name="Muller H.G."/>
            <person name="Kugler K."/>
            <person name="Rivarola-Duarte L."/>
            <person name="Spannagl M."/>
            <person name="Mayer K.F.X."/>
            <person name="Lu F.H."/>
            <person name="Bevan M.W."/>
            <person name="Leroy P."/>
            <person name="Li P."/>
            <person name="You F.M."/>
            <person name="Sun Q."/>
            <person name="Liu Z."/>
            <person name="Lyons E."/>
            <person name="Wicker T."/>
            <person name="Salzberg S.L."/>
            <person name="Devos K.M."/>
            <person name="Dvorak J."/>
        </authorList>
    </citation>
    <scope>NUCLEOTIDE SEQUENCE [LARGE SCALE GENOMIC DNA]</scope>
    <source>
        <strain evidence="2">cv. AL8/78</strain>
    </source>
</reference>
<dbReference type="SUPFAM" id="SSF52047">
    <property type="entry name" value="RNI-like"/>
    <property type="match status" value="1"/>
</dbReference>